<reference evidence="1 2" key="1">
    <citation type="journal article" date="2016" name="PLoS ONE">
        <title>Plasmid Characterization and Chromosome Analysis of Two netF+ Clostridium perfringens Isolates Associated with Foal and Canine Necrotizing Enteritis.</title>
        <authorList>
            <person name="Mehdizadeh Gohari I."/>
            <person name="Kropinski A.M."/>
            <person name="Weese S.J."/>
            <person name="Parreira V.R."/>
            <person name="Whitehead A.E."/>
            <person name="Boerlin P."/>
            <person name="Prescott J.F."/>
        </authorList>
    </citation>
    <scope>NUCLEOTIDE SEQUENCE [LARGE SCALE GENOMIC DNA]</scope>
    <source>
        <strain evidence="1 2">JP838</strain>
    </source>
</reference>
<proteinExistence type="predicted"/>
<dbReference type="InterPro" id="IPR036388">
    <property type="entry name" value="WH-like_DNA-bd_sf"/>
</dbReference>
<dbReference type="EMBL" id="CP010994">
    <property type="protein sequence ID" value="AMN35738.1"/>
    <property type="molecule type" value="Genomic_DNA"/>
</dbReference>
<dbReference type="Gene3D" id="1.10.10.10">
    <property type="entry name" value="Winged helix-like DNA-binding domain superfamily/Winged helix DNA-binding domain"/>
    <property type="match status" value="1"/>
</dbReference>
<protein>
    <submittedName>
        <fullName evidence="1">Uncharacterized protein</fullName>
    </submittedName>
</protein>
<dbReference type="Proteomes" id="UP000070260">
    <property type="component" value="Chromosome"/>
</dbReference>
<name>A0A127EIG9_CLOPF</name>
<accession>A0A127EIG9</accession>
<evidence type="ECO:0000313" key="1">
    <source>
        <dbReference type="EMBL" id="AMN35738.1"/>
    </source>
</evidence>
<dbReference type="PATRIC" id="fig|1502.177.peg.1688"/>
<dbReference type="AlphaFoldDB" id="A0A127EIG9"/>
<dbReference type="RefSeq" id="WP_061428068.1">
    <property type="nucleotide sequence ID" value="NZ_CATNZO010000001.1"/>
</dbReference>
<sequence>MEEKLEVEISKSYLIKLILEELDKIKKEIPDRKWLQVKICEFSKSKAVFLSEKDYIEIIEIMLNGRLIEEAKISFDQTQKKYQVESIEKARITLDGIKFLLNYNR</sequence>
<gene>
    <name evidence="1" type="ORF">JFP838_08245</name>
</gene>
<evidence type="ECO:0000313" key="2">
    <source>
        <dbReference type="Proteomes" id="UP000070260"/>
    </source>
</evidence>
<organism evidence="1 2">
    <name type="scientific">Clostridium perfringens</name>
    <dbReference type="NCBI Taxonomy" id="1502"/>
    <lineage>
        <taxon>Bacteria</taxon>
        <taxon>Bacillati</taxon>
        <taxon>Bacillota</taxon>
        <taxon>Clostridia</taxon>
        <taxon>Eubacteriales</taxon>
        <taxon>Clostridiaceae</taxon>
        <taxon>Clostridium</taxon>
    </lineage>
</organism>